<organism evidence="4 5">
    <name type="scientific">Ziziphus jujuba var. spinosa</name>
    <dbReference type="NCBI Taxonomy" id="714518"/>
    <lineage>
        <taxon>Eukaryota</taxon>
        <taxon>Viridiplantae</taxon>
        <taxon>Streptophyta</taxon>
        <taxon>Embryophyta</taxon>
        <taxon>Tracheophyta</taxon>
        <taxon>Spermatophyta</taxon>
        <taxon>Magnoliopsida</taxon>
        <taxon>eudicotyledons</taxon>
        <taxon>Gunneridae</taxon>
        <taxon>Pentapetalae</taxon>
        <taxon>rosids</taxon>
        <taxon>fabids</taxon>
        <taxon>Rosales</taxon>
        <taxon>Rhamnaceae</taxon>
        <taxon>Paliureae</taxon>
        <taxon>Ziziphus</taxon>
    </lineage>
</organism>
<dbReference type="AlphaFoldDB" id="A0A978UHL8"/>
<reference evidence="4" key="1">
    <citation type="journal article" date="2021" name="Front. Plant Sci.">
        <title>Chromosome-Scale Genome Assembly for Chinese Sour Jujube and Insights Into Its Genome Evolution and Domestication Signature.</title>
        <authorList>
            <person name="Shen L.-Y."/>
            <person name="Luo H."/>
            <person name="Wang X.-L."/>
            <person name="Wang X.-M."/>
            <person name="Qiu X.-J."/>
            <person name="Liu H."/>
            <person name="Zhou S.-S."/>
            <person name="Jia K.-H."/>
            <person name="Nie S."/>
            <person name="Bao Y.-T."/>
            <person name="Zhang R.-G."/>
            <person name="Yun Q.-Z."/>
            <person name="Chai Y.-H."/>
            <person name="Lu J.-Y."/>
            <person name="Li Y."/>
            <person name="Zhao S.-W."/>
            <person name="Mao J.-F."/>
            <person name="Jia S.-G."/>
            <person name="Mao Y.-M."/>
        </authorList>
    </citation>
    <scope>NUCLEOTIDE SEQUENCE</scope>
    <source>
        <strain evidence="4">AT0</strain>
        <tissue evidence="4">Leaf</tissue>
    </source>
</reference>
<dbReference type="InterPro" id="IPR011990">
    <property type="entry name" value="TPR-like_helical_dom_sf"/>
</dbReference>
<dbReference type="NCBIfam" id="TIGR00756">
    <property type="entry name" value="PPR"/>
    <property type="match status" value="1"/>
</dbReference>
<dbReference type="PANTHER" id="PTHR47933:SF69">
    <property type="entry name" value="OS07G0513200 PROTEIN"/>
    <property type="match status" value="1"/>
</dbReference>
<dbReference type="InterPro" id="IPR002885">
    <property type="entry name" value="PPR_rpt"/>
</dbReference>
<name>A0A978UHL8_ZIZJJ</name>
<comment type="similarity">
    <text evidence="1">Belongs to the PPR family. P subfamily.</text>
</comment>
<protein>
    <recommendedName>
        <fullName evidence="6">Pentatricopeptide repeat-containing protein</fullName>
    </recommendedName>
</protein>
<dbReference type="GO" id="GO:0003729">
    <property type="term" value="F:mRNA binding"/>
    <property type="evidence" value="ECO:0007669"/>
    <property type="project" value="TreeGrafter"/>
</dbReference>
<proteinExistence type="inferred from homology"/>
<dbReference type="PROSITE" id="PS51375">
    <property type="entry name" value="PPR"/>
    <property type="match status" value="1"/>
</dbReference>
<evidence type="ECO:0008006" key="6">
    <source>
        <dbReference type="Google" id="ProtNLM"/>
    </source>
</evidence>
<dbReference type="Gene3D" id="1.25.40.10">
    <property type="entry name" value="Tetratricopeptide repeat domain"/>
    <property type="match status" value="1"/>
</dbReference>
<comment type="caution">
    <text evidence="4">The sequence shown here is derived from an EMBL/GenBank/DDBJ whole genome shotgun (WGS) entry which is preliminary data.</text>
</comment>
<dbReference type="EMBL" id="JAEACU010000011">
    <property type="protein sequence ID" value="KAH7514299.1"/>
    <property type="molecule type" value="Genomic_DNA"/>
</dbReference>
<evidence type="ECO:0000313" key="4">
    <source>
        <dbReference type="EMBL" id="KAH7514299.1"/>
    </source>
</evidence>
<dbReference type="PANTHER" id="PTHR47933">
    <property type="entry name" value="PENTATRICOPEPTIDE REPEAT-CONTAINING PROTEIN 1, MITOCHONDRIAL"/>
    <property type="match status" value="1"/>
</dbReference>
<evidence type="ECO:0000256" key="2">
    <source>
        <dbReference type="ARBA" id="ARBA00022737"/>
    </source>
</evidence>
<gene>
    <name evidence="4" type="ORF">FEM48_Zijuj11G0074000</name>
</gene>
<dbReference type="Pfam" id="PF01535">
    <property type="entry name" value="PPR"/>
    <property type="match status" value="1"/>
</dbReference>
<dbReference type="InterPro" id="IPR051240">
    <property type="entry name" value="Mito_RNA-Proc/Resp"/>
</dbReference>
<sequence length="284" mass="32393">MPDCILLDMPKKGVEWDEDLFVVLIDSYGKAGIVREAVKIFNKMKELGVERSVKCCDALFEVILWRGNKMKELGVDRSVKSYDALFKVILRRYKAGDLNANAYVLEAMVRLSIPIETGHYGLLIENLCEAEVYDQAVNLSDKFVEERNYTKTPENPDAAFEILRIMCMRWAFRCANSYNLLIKSYLTKDEPSDGKTIAALKILDFCLGRDCNIRLCEIELYSENHNDTDDGNISNHEICWDNSVLRLEVYSIDVLGHHFVFLCGAVLDFSTIWRDDVNGAVGFA</sequence>
<keyword evidence="2" id="KW-0677">Repeat</keyword>
<dbReference type="Proteomes" id="UP000813462">
    <property type="component" value="Unassembled WGS sequence"/>
</dbReference>
<evidence type="ECO:0000256" key="1">
    <source>
        <dbReference type="ARBA" id="ARBA00007626"/>
    </source>
</evidence>
<feature type="repeat" description="PPR" evidence="3">
    <location>
        <begin position="17"/>
        <end position="51"/>
    </location>
</feature>
<evidence type="ECO:0000256" key="3">
    <source>
        <dbReference type="PROSITE-ProRule" id="PRU00708"/>
    </source>
</evidence>
<accession>A0A978UHL8</accession>
<evidence type="ECO:0000313" key="5">
    <source>
        <dbReference type="Proteomes" id="UP000813462"/>
    </source>
</evidence>